<comment type="caution">
    <text evidence="2">The sequence shown here is derived from an EMBL/GenBank/DDBJ whole genome shotgun (WGS) entry which is preliminary data.</text>
</comment>
<keyword evidence="3" id="KW-1185">Reference proteome</keyword>
<evidence type="ECO:0000313" key="3">
    <source>
        <dbReference type="Proteomes" id="UP000782554"/>
    </source>
</evidence>
<feature type="domain" description="Putative DNA-binding" evidence="1">
    <location>
        <begin position="7"/>
        <end position="92"/>
    </location>
</feature>
<protein>
    <submittedName>
        <fullName evidence="2">DNA-binding domain-containing protein</fullName>
    </submittedName>
</protein>
<sequence>MSGLAQRQAAVLGAILDEEAALPEGWGERQARGLAIYRNNYRSALVEALRATFERTERLVGADAFARAAAHHCIMHPPSGWTLDLVGDGFAETCAALFAGDPDVAELAALEWAMHLAFTARDAVVLSPEGFAAATADFGEREWDRLSLALVPSLRCVAATRDLVRLWSSLARDGDADLAPLDALHVAVVWREDERPVFVLRPEWEGSAIDAFHAGASWGDVCAAMFASLGEDRAIAEAGAMLARWVAEGWIEAIAQ</sequence>
<name>A0ABS7JVC8_9SPHN</name>
<dbReference type="Pfam" id="PF09836">
    <property type="entry name" value="DUF2063"/>
    <property type="match status" value="1"/>
</dbReference>
<organism evidence="2 3">
    <name type="scientific">Qipengyuania mesophila</name>
    <dbReference type="NCBI Taxonomy" id="2867246"/>
    <lineage>
        <taxon>Bacteria</taxon>
        <taxon>Pseudomonadati</taxon>
        <taxon>Pseudomonadota</taxon>
        <taxon>Alphaproteobacteria</taxon>
        <taxon>Sphingomonadales</taxon>
        <taxon>Erythrobacteraceae</taxon>
        <taxon>Qipengyuania</taxon>
    </lineage>
</organism>
<reference evidence="2 3" key="1">
    <citation type="submission" date="2021-08" db="EMBL/GenBank/DDBJ databases">
        <title>Comparative Genomics Analysis of the Genus Qipengyuania Reveals Extensive Genetic Diversity and Metabolic Versatility, Including the Description of Fifteen Novel Species.</title>
        <authorList>
            <person name="Liu Y."/>
        </authorList>
    </citation>
    <scope>NUCLEOTIDE SEQUENCE [LARGE SCALE GENOMIC DNA]</scope>
    <source>
        <strain evidence="2 3">YG27</strain>
    </source>
</reference>
<dbReference type="Proteomes" id="UP000782554">
    <property type="component" value="Unassembled WGS sequence"/>
</dbReference>
<dbReference type="GO" id="GO:0003677">
    <property type="term" value="F:DNA binding"/>
    <property type="evidence" value="ECO:0007669"/>
    <property type="project" value="UniProtKB-KW"/>
</dbReference>
<dbReference type="EMBL" id="JAIGNU010000001">
    <property type="protein sequence ID" value="MBX7501610.1"/>
    <property type="molecule type" value="Genomic_DNA"/>
</dbReference>
<evidence type="ECO:0000313" key="2">
    <source>
        <dbReference type="EMBL" id="MBX7501610.1"/>
    </source>
</evidence>
<evidence type="ECO:0000259" key="1">
    <source>
        <dbReference type="Pfam" id="PF09836"/>
    </source>
</evidence>
<gene>
    <name evidence="2" type="ORF">K3181_09160</name>
</gene>
<dbReference type="RefSeq" id="WP_221602680.1">
    <property type="nucleotide sequence ID" value="NZ_JAIGNU010000001.1"/>
</dbReference>
<accession>A0ABS7JVC8</accession>
<proteinExistence type="predicted"/>
<dbReference type="InterPro" id="IPR018640">
    <property type="entry name" value="DUF2063"/>
</dbReference>
<keyword evidence="2" id="KW-0238">DNA-binding</keyword>